<keyword evidence="1" id="KW-1133">Transmembrane helix</keyword>
<sequence length="198" mass="21123">MTGIDLFKALGGVKEEYIAEADGSRKLPHVKNVTLQWCAALAACVCLLLGWGFIAQHLGGIADYTGDETKVTGAAETAQADGADQDTASAIGGKVVLPVRVTAETQPVSDVKVFTDEEKIGQIMPLLLLKNAAETSGDPNAYDGSANIFTLEYANGETSTITVYGNLFYKKDDGPWCDIPYEQAEKLEELVRSLGSDE</sequence>
<evidence type="ECO:0000256" key="1">
    <source>
        <dbReference type="SAM" id="Phobius"/>
    </source>
</evidence>
<keyword evidence="3" id="KW-1185">Reference proteome</keyword>
<gene>
    <name evidence="2" type="ORF">LKD31_06720</name>
</gene>
<keyword evidence="1" id="KW-0812">Transmembrane</keyword>
<name>A0AAE3AJI6_9FIRM</name>
<dbReference type="EMBL" id="JAJEQC010000005">
    <property type="protein sequence ID" value="MCC2136707.1"/>
    <property type="molecule type" value="Genomic_DNA"/>
</dbReference>
<proteinExistence type="predicted"/>
<comment type="caution">
    <text evidence="2">The sequence shown here is derived from an EMBL/GenBank/DDBJ whole genome shotgun (WGS) entry which is preliminary data.</text>
</comment>
<evidence type="ECO:0000313" key="3">
    <source>
        <dbReference type="Proteomes" id="UP001199424"/>
    </source>
</evidence>
<reference evidence="2" key="1">
    <citation type="submission" date="2021-10" db="EMBL/GenBank/DDBJ databases">
        <title>Anaerobic single-cell dispensing facilitates the cultivation of human gut bacteria.</title>
        <authorList>
            <person name="Afrizal A."/>
        </authorList>
    </citation>
    <scope>NUCLEOTIDE SEQUENCE</scope>
    <source>
        <strain evidence="2">CLA-AA-H250</strain>
    </source>
</reference>
<dbReference type="AlphaFoldDB" id="A0AAE3AJI6"/>
<feature type="transmembrane region" description="Helical" evidence="1">
    <location>
        <begin position="34"/>
        <end position="54"/>
    </location>
</feature>
<protein>
    <submittedName>
        <fullName evidence="2">Uncharacterized protein</fullName>
    </submittedName>
</protein>
<evidence type="ECO:0000313" key="2">
    <source>
        <dbReference type="EMBL" id="MCC2136707.1"/>
    </source>
</evidence>
<dbReference type="RefSeq" id="WP_308449104.1">
    <property type="nucleotide sequence ID" value="NZ_JAJEQC010000005.1"/>
</dbReference>
<organism evidence="2 3">
    <name type="scientific">Hominenteromicrobium mulieris</name>
    <dbReference type="NCBI Taxonomy" id="2885357"/>
    <lineage>
        <taxon>Bacteria</taxon>
        <taxon>Bacillati</taxon>
        <taxon>Bacillota</taxon>
        <taxon>Clostridia</taxon>
        <taxon>Eubacteriales</taxon>
        <taxon>Oscillospiraceae</taxon>
        <taxon>Hominenteromicrobium</taxon>
    </lineage>
</organism>
<dbReference type="Proteomes" id="UP001199424">
    <property type="component" value="Unassembled WGS sequence"/>
</dbReference>
<keyword evidence="1" id="KW-0472">Membrane</keyword>
<accession>A0AAE3AJI6</accession>